<dbReference type="PANTHER" id="PTHR13323">
    <property type="entry name" value="LATE ENDOSOMAL/LYSOSOMAL MP1 INTERACTING PROTEIN"/>
    <property type="match status" value="1"/>
</dbReference>
<dbReference type="InterPro" id="IPR004942">
    <property type="entry name" value="Roadblock/LAMTOR2_dom"/>
</dbReference>
<dbReference type="SUPFAM" id="SSF103196">
    <property type="entry name" value="Roadblock/LC7 domain"/>
    <property type="match status" value="1"/>
</dbReference>
<evidence type="ECO:0000259" key="2">
    <source>
        <dbReference type="Pfam" id="PF03259"/>
    </source>
</evidence>
<dbReference type="Proteomes" id="UP000654370">
    <property type="component" value="Unassembled WGS sequence"/>
</dbReference>
<dbReference type="Pfam" id="PF03259">
    <property type="entry name" value="Robl_LC7"/>
    <property type="match status" value="1"/>
</dbReference>
<dbReference type="GO" id="GO:0060090">
    <property type="term" value="F:molecular adaptor activity"/>
    <property type="evidence" value="ECO:0007669"/>
    <property type="project" value="InterPro"/>
</dbReference>
<dbReference type="InterPro" id="IPR037587">
    <property type="entry name" value="LAMTOR2-like"/>
</dbReference>
<evidence type="ECO:0000256" key="1">
    <source>
        <dbReference type="ARBA" id="ARBA00007191"/>
    </source>
</evidence>
<gene>
    <name evidence="3" type="ORF">INT43_000314</name>
</gene>
<accession>A0A8H7Q2M8</accession>
<reference evidence="3" key="1">
    <citation type="submission" date="2020-12" db="EMBL/GenBank/DDBJ databases">
        <title>Metabolic potential, ecology and presence of endohyphal bacteria is reflected in genomic diversity of Mucoromycotina.</title>
        <authorList>
            <person name="Muszewska A."/>
            <person name="Okrasinska A."/>
            <person name="Steczkiewicz K."/>
            <person name="Drgas O."/>
            <person name="Orlowska M."/>
            <person name="Perlinska-Lenart U."/>
            <person name="Aleksandrzak-Piekarczyk T."/>
            <person name="Szatraj K."/>
            <person name="Zielenkiewicz U."/>
            <person name="Pilsyk S."/>
            <person name="Malc E."/>
            <person name="Mieczkowski P."/>
            <person name="Kruszewska J.S."/>
            <person name="Biernat P."/>
            <person name="Pawlowska J."/>
        </authorList>
    </citation>
    <scope>NUCLEOTIDE SEQUENCE</scope>
    <source>
        <strain evidence="3">WA0000067209</strain>
    </source>
</reference>
<evidence type="ECO:0000313" key="3">
    <source>
        <dbReference type="EMBL" id="KAG2184405.1"/>
    </source>
</evidence>
<proteinExistence type="inferred from homology"/>
<dbReference type="OrthoDB" id="271745at2759"/>
<dbReference type="GO" id="GO:0032008">
    <property type="term" value="P:positive regulation of TOR signaling"/>
    <property type="evidence" value="ECO:0007669"/>
    <property type="project" value="InterPro"/>
</dbReference>
<protein>
    <recommendedName>
        <fullName evidence="2">Roadblock/LAMTOR2 domain-containing protein</fullName>
    </recommendedName>
</protein>
<sequence length="134" mass="14387">MLKPKVISQVLRQASTNGINAALLMNAGGSLLAFAAPSDREARIYAAIAANLWSTYLKSSNSDAAFRNEKQEDDLRLLILPCEEGVVAIAAPSITMLVCLVGDKSVDLGMLKAKIEAVSRHLSEPLEKVASYQQ</sequence>
<keyword evidence="4" id="KW-1185">Reference proteome</keyword>
<feature type="domain" description="Roadblock/LAMTOR2" evidence="2">
    <location>
        <begin position="10"/>
        <end position="92"/>
    </location>
</feature>
<dbReference type="FunFam" id="3.30.450.30:FF:000004">
    <property type="entry name" value="ragulator complex protein LAMTOR2"/>
    <property type="match status" value="1"/>
</dbReference>
<name>A0A8H7Q2M8_MORIS</name>
<organism evidence="3 4">
    <name type="scientific">Mortierella isabellina</name>
    <name type="common">Filamentous fungus</name>
    <name type="synonym">Umbelopsis isabellina</name>
    <dbReference type="NCBI Taxonomy" id="91625"/>
    <lineage>
        <taxon>Eukaryota</taxon>
        <taxon>Fungi</taxon>
        <taxon>Fungi incertae sedis</taxon>
        <taxon>Mucoromycota</taxon>
        <taxon>Mucoromycotina</taxon>
        <taxon>Umbelopsidomycetes</taxon>
        <taxon>Umbelopsidales</taxon>
        <taxon>Umbelopsidaceae</taxon>
        <taxon>Umbelopsis</taxon>
    </lineage>
</organism>
<dbReference type="AlphaFoldDB" id="A0A8H7Q2M8"/>
<comment type="similarity">
    <text evidence="1">Belongs to the GAMAD family.</text>
</comment>
<dbReference type="Gene3D" id="3.30.450.30">
    <property type="entry name" value="Dynein light chain 2a, cytoplasmic"/>
    <property type="match status" value="1"/>
</dbReference>
<dbReference type="GO" id="GO:0005085">
    <property type="term" value="F:guanyl-nucleotide exchange factor activity"/>
    <property type="evidence" value="ECO:0007669"/>
    <property type="project" value="InterPro"/>
</dbReference>
<dbReference type="GO" id="GO:0005737">
    <property type="term" value="C:cytoplasm"/>
    <property type="evidence" value="ECO:0007669"/>
    <property type="project" value="UniProtKB-ARBA"/>
</dbReference>
<comment type="caution">
    <text evidence="3">The sequence shown here is derived from an EMBL/GenBank/DDBJ whole genome shotgun (WGS) entry which is preliminary data.</text>
</comment>
<dbReference type="EMBL" id="JAEPQZ010000002">
    <property type="protein sequence ID" value="KAG2184405.1"/>
    <property type="molecule type" value="Genomic_DNA"/>
</dbReference>
<evidence type="ECO:0000313" key="4">
    <source>
        <dbReference type="Proteomes" id="UP000654370"/>
    </source>
</evidence>